<dbReference type="Ensembl" id="ENSSAUT00010032149.1">
    <property type="protein sequence ID" value="ENSSAUP00010030501.1"/>
    <property type="gene ID" value="ENSSAUG00010013076.1"/>
</dbReference>
<evidence type="ECO:0000313" key="3">
    <source>
        <dbReference type="Ensembl" id="ENSSAUP00010030501.1"/>
    </source>
</evidence>
<keyword evidence="4" id="KW-1185">Reference proteome</keyword>
<sequence>KWTHREIICEEDYMEVRTPIIAQRTASSVWQLMVLQSDGQVSSMSISEAQQQGYSLTTTAHRVVLRSQYKQPHAELIMVDGVPMEVIRISLFLKQKLMVMMIDVSMACTVSKFYTDTPEQEAGAGFESRSVNLGVEGLLLDEPTTAARGFSVVQQGHLIQIGVPFGAEGGYRKSLVENSVYKEMYVIFLMYEHVFSLLYDDGSSIDTRHRMLRVLDTPLLCRPPFSFDQTTSDDQVFSVYLGNIPADVLLEEVQINGKQLMMSEGVGLGYSISPIVHINGSRAYELRLPFEDTLVYRMYLGQGVVQYSIDVNFTLTIMPQRASYYHHTFITARVFNTFPPEITAQCSDGGLTFSVVRPPRAESLWEVGINHEPLTSQLAEQRGYRLYNDTQRTTLEVPVFSIGYNYEDINLSNFYGTFKLVLRDSKTLEVQTSTSKRCLFNTQDMIVCSADGTMTVVTTPTSTWPTLQPEGTTLLDPTCGPKQTDGARVLFEFRPDSCGTRAMVRIQKMCKCKDVVQFSKLTVRCFYPLSGLNRLSVDRIFSSATPGFGSVKVFKSIKGQSVINDAN</sequence>
<dbReference type="GeneTree" id="ENSGT00940000163503"/>
<evidence type="ECO:0008006" key="5">
    <source>
        <dbReference type="Google" id="ProtNLM"/>
    </source>
</evidence>
<dbReference type="Proteomes" id="UP000472265">
    <property type="component" value="Chromosome 22"/>
</dbReference>
<evidence type="ECO:0000259" key="1">
    <source>
        <dbReference type="Pfam" id="PF23736"/>
    </source>
</evidence>
<dbReference type="InParanoid" id="A0A671W1E4"/>
<dbReference type="Pfam" id="PF26562">
    <property type="entry name" value="Ig-like"/>
    <property type="match status" value="1"/>
</dbReference>
<reference evidence="3" key="2">
    <citation type="submission" date="2025-08" db="UniProtKB">
        <authorList>
            <consortium name="Ensembl"/>
        </authorList>
    </citation>
    <scope>IDENTIFICATION</scope>
</reference>
<proteinExistence type="predicted"/>
<dbReference type="Pfam" id="PF23736">
    <property type="entry name" value="Ig_ZP2"/>
    <property type="match status" value="1"/>
</dbReference>
<accession>A0A671W1E4</accession>
<dbReference type="OMA" id="DMSIACP"/>
<reference evidence="3" key="1">
    <citation type="submission" date="2021-04" db="EMBL/GenBank/DDBJ databases">
        <authorList>
            <consortium name="Wellcome Sanger Institute Data Sharing"/>
        </authorList>
    </citation>
    <scope>NUCLEOTIDE SEQUENCE [LARGE SCALE GENOMIC DNA]</scope>
</reference>
<dbReference type="PANTHER" id="PTHR47130:SF6">
    <property type="entry name" value="EGG ENVELOPE GLYCOPROTEIN-LIKE PRECURSOR"/>
    <property type="match status" value="1"/>
</dbReference>
<organism evidence="3 4">
    <name type="scientific">Sparus aurata</name>
    <name type="common">Gilthead sea bream</name>
    <dbReference type="NCBI Taxonomy" id="8175"/>
    <lineage>
        <taxon>Eukaryota</taxon>
        <taxon>Metazoa</taxon>
        <taxon>Chordata</taxon>
        <taxon>Craniata</taxon>
        <taxon>Vertebrata</taxon>
        <taxon>Euteleostomi</taxon>
        <taxon>Actinopterygii</taxon>
        <taxon>Neopterygii</taxon>
        <taxon>Teleostei</taxon>
        <taxon>Neoteleostei</taxon>
        <taxon>Acanthomorphata</taxon>
        <taxon>Eupercaria</taxon>
        <taxon>Spariformes</taxon>
        <taxon>Sparidae</taxon>
        <taxon>Sparus</taxon>
    </lineage>
</organism>
<feature type="domain" description="Zona pellucida sperm-binding protein 2 second Ig-like" evidence="1">
    <location>
        <begin position="4"/>
        <end position="109"/>
    </location>
</feature>
<dbReference type="InterPro" id="IPR057638">
    <property type="entry name" value="Ig_ZP2_2nd"/>
</dbReference>
<protein>
    <recommendedName>
        <fullName evidence="5">ZP domain-containing protein</fullName>
    </recommendedName>
</protein>
<feature type="domain" description="ZP-domain containing protein Ig-like" evidence="2">
    <location>
        <begin position="221"/>
        <end position="334"/>
    </location>
</feature>
<dbReference type="InterPro" id="IPR058876">
    <property type="entry name" value="Ig-like_ZP"/>
</dbReference>
<name>A0A671W1E4_SPAAU</name>
<evidence type="ECO:0000313" key="4">
    <source>
        <dbReference type="Proteomes" id="UP000472265"/>
    </source>
</evidence>
<evidence type="ECO:0000259" key="2">
    <source>
        <dbReference type="Pfam" id="PF26562"/>
    </source>
</evidence>
<dbReference type="PANTHER" id="PTHR47130">
    <property type="entry name" value="SI:DKEY-19B23.11-RELATED"/>
    <property type="match status" value="1"/>
</dbReference>
<dbReference type="AlphaFoldDB" id="A0A671W1E4"/>
<reference evidence="3" key="3">
    <citation type="submission" date="2025-09" db="UniProtKB">
        <authorList>
            <consortium name="Ensembl"/>
        </authorList>
    </citation>
    <scope>IDENTIFICATION</scope>
</reference>